<evidence type="ECO:0000259" key="2">
    <source>
        <dbReference type="Pfam" id="PF13529"/>
    </source>
</evidence>
<evidence type="ECO:0000313" key="3">
    <source>
        <dbReference type="EMBL" id="MEQ2579885.1"/>
    </source>
</evidence>
<gene>
    <name evidence="3" type="ORF">WMO62_13810</name>
</gene>
<keyword evidence="1" id="KW-0472">Membrane</keyword>
<keyword evidence="1" id="KW-0812">Transmembrane</keyword>
<organism evidence="3 4">
    <name type="scientific">Hominiventricola aquisgranensis</name>
    <dbReference type="NCBI Taxonomy" id="3133164"/>
    <lineage>
        <taxon>Bacteria</taxon>
        <taxon>Bacillati</taxon>
        <taxon>Bacillota</taxon>
        <taxon>Clostridia</taxon>
        <taxon>Lachnospirales</taxon>
        <taxon>Lachnospiraceae</taxon>
        <taxon>Hominiventricola</taxon>
    </lineage>
</organism>
<sequence length="336" mass="37659">MGRYQYTAENDDYEADLERIRISRKRRKARKRRAKRMAQLGRLSVRIVFLVIAGWICLNLLRSNAVTAHADGNESETTSLIAKVEQQLFGFIEKETLVEKIPAPVSRTEEEVLEVLSAKAKTDAQYAYIIEHASEYPSAMLAALANNPEMLDFVSGYLEQTSVSSNASLTKKEKKETYPLLIQWDSRWGYIPYGSSNIGISGCGPTCLSMVIYALTRDASTTPAQVAAYAESAGYYIEGTGTAWALMTEGAAYFGITGTEMSLDKDLMKKRLDQGHPIICAMRPGDFTAAGHFIMIYGYEKDGFLINDPNCISRSRQVWDYDTLSSQIKDLWYFSK</sequence>
<accession>A0ABV1I3X3</accession>
<comment type="caution">
    <text evidence="3">The sequence shown here is derived from an EMBL/GenBank/DDBJ whole genome shotgun (WGS) entry which is preliminary data.</text>
</comment>
<name>A0ABV1I3X3_9FIRM</name>
<feature type="domain" description="Peptidase C39-like" evidence="2">
    <location>
        <begin position="178"/>
        <end position="310"/>
    </location>
</feature>
<dbReference type="Gene3D" id="3.90.70.10">
    <property type="entry name" value="Cysteine proteinases"/>
    <property type="match status" value="1"/>
</dbReference>
<keyword evidence="1" id="KW-1133">Transmembrane helix</keyword>
<feature type="transmembrane region" description="Helical" evidence="1">
    <location>
        <begin position="40"/>
        <end position="61"/>
    </location>
</feature>
<dbReference type="Pfam" id="PF13529">
    <property type="entry name" value="Peptidase_C39_2"/>
    <property type="match status" value="1"/>
</dbReference>
<dbReference type="InterPro" id="IPR039564">
    <property type="entry name" value="Peptidase_C39-like"/>
</dbReference>
<evidence type="ECO:0000313" key="4">
    <source>
        <dbReference type="Proteomes" id="UP001470288"/>
    </source>
</evidence>
<dbReference type="RefSeq" id="WP_349145033.1">
    <property type="nucleotide sequence ID" value="NZ_JBBMFC010000031.1"/>
</dbReference>
<evidence type="ECO:0000256" key="1">
    <source>
        <dbReference type="SAM" id="Phobius"/>
    </source>
</evidence>
<dbReference type="Proteomes" id="UP001470288">
    <property type="component" value="Unassembled WGS sequence"/>
</dbReference>
<proteinExistence type="predicted"/>
<protein>
    <submittedName>
        <fullName evidence="3">C39 family peptidase</fullName>
    </submittedName>
</protein>
<keyword evidence="4" id="KW-1185">Reference proteome</keyword>
<dbReference type="EMBL" id="JBBMFC010000031">
    <property type="protein sequence ID" value="MEQ2579885.1"/>
    <property type="molecule type" value="Genomic_DNA"/>
</dbReference>
<reference evidence="3 4" key="1">
    <citation type="submission" date="2024-03" db="EMBL/GenBank/DDBJ databases">
        <title>Human intestinal bacterial collection.</title>
        <authorList>
            <person name="Pauvert C."/>
            <person name="Hitch T.C.A."/>
            <person name="Clavel T."/>
        </authorList>
    </citation>
    <scope>NUCLEOTIDE SEQUENCE [LARGE SCALE GENOMIC DNA]</scope>
    <source>
        <strain evidence="3 4">CLA-AA-H78B</strain>
    </source>
</reference>